<evidence type="ECO:0000313" key="3">
    <source>
        <dbReference type="Proteomes" id="UP000887574"/>
    </source>
</evidence>
<dbReference type="AlphaFoldDB" id="A0A915EN08"/>
<dbReference type="InterPro" id="IPR050927">
    <property type="entry name" value="TRPM"/>
</dbReference>
<feature type="domain" description="TRPM SLOG" evidence="2">
    <location>
        <begin position="160"/>
        <end position="399"/>
    </location>
</feature>
<evidence type="ECO:0000313" key="4">
    <source>
        <dbReference type="WBParaSite" id="jg7079"/>
    </source>
</evidence>
<feature type="compositionally biased region" description="Basic and acidic residues" evidence="1">
    <location>
        <begin position="60"/>
        <end position="70"/>
    </location>
</feature>
<evidence type="ECO:0000259" key="2">
    <source>
        <dbReference type="Pfam" id="PF18139"/>
    </source>
</evidence>
<proteinExistence type="predicted"/>
<dbReference type="WBParaSite" id="jg7079">
    <property type="protein sequence ID" value="jg7079"/>
    <property type="gene ID" value="jg7079"/>
</dbReference>
<dbReference type="InterPro" id="IPR041491">
    <property type="entry name" value="TRPM_SLOG"/>
</dbReference>
<dbReference type="Proteomes" id="UP000887574">
    <property type="component" value="Unplaced"/>
</dbReference>
<feature type="region of interest" description="Disordered" evidence="1">
    <location>
        <begin position="20"/>
        <end position="70"/>
    </location>
</feature>
<keyword evidence="3" id="KW-1185">Reference proteome</keyword>
<accession>A0A915EN08</accession>
<dbReference type="GO" id="GO:0030001">
    <property type="term" value="P:metal ion transport"/>
    <property type="evidence" value="ECO:0007669"/>
    <property type="project" value="TreeGrafter"/>
</dbReference>
<dbReference type="PANTHER" id="PTHR13800:SF1">
    <property type="entry name" value="TRANSIENT RECEPTOR POTENTIAL CATION CHANNEL TRPM"/>
    <property type="match status" value="1"/>
</dbReference>
<organism evidence="3 4">
    <name type="scientific">Ditylenchus dipsaci</name>
    <dbReference type="NCBI Taxonomy" id="166011"/>
    <lineage>
        <taxon>Eukaryota</taxon>
        <taxon>Metazoa</taxon>
        <taxon>Ecdysozoa</taxon>
        <taxon>Nematoda</taxon>
        <taxon>Chromadorea</taxon>
        <taxon>Rhabditida</taxon>
        <taxon>Tylenchina</taxon>
        <taxon>Tylenchomorpha</taxon>
        <taxon>Sphaerularioidea</taxon>
        <taxon>Anguinidae</taxon>
        <taxon>Anguininae</taxon>
        <taxon>Ditylenchus</taxon>
    </lineage>
</organism>
<evidence type="ECO:0000256" key="1">
    <source>
        <dbReference type="SAM" id="MobiDB-lite"/>
    </source>
</evidence>
<dbReference type="GO" id="GO:0005261">
    <property type="term" value="F:monoatomic cation channel activity"/>
    <property type="evidence" value="ECO:0007669"/>
    <property type="project" value="TreeGrafter"/>
</dbReference>
<dbReference type="Pfam" id="PF18139">
    <property type="entry name" value="LSDAT_euk"/>
    <property type="match status" value="1"/>
</dbReference>
<dbReference type="PANTHER" id="PTHR13800">
    <property type="entry name" value="TRANSIENT RECEPTOR POTENTIAL CATION CHANNEL, SUBFAMILY M, MEMBER 6"/>
    <property type="match status" value="1"/>
</dbReference>
<dbReference type="GO" id="GO:0005886">
    <property type="term" value="C:plasma membrane"/>
    <property type="evidence" value="ECO:0007669"/>
    <property type="project" value="TreeGrafter"/>
</dbReference>
<protein>
    <submittedName>
        <fullName evidence="4">TRPM SLOG domain-containing protein</fullName>
    </submittedName>
</protein>
<reference evidence="4" key="1">
    <citation type="submission" date="2022-11" db="UniProtKB">
        <authorList>
            <consortium name="WormBaseParasite"/>
        </authorList>
    </citation>
    <scope>IDENTIFICATION</scope>
</reference>
<name>A0A915EN08_9BILA</name>
<sequence>MSSLEKGCAGKLPRSRSIASLKTYPPSVEDGGGQLSAALNGRTNPVTAGGPRRRSSVYGTDKDSHAKHMTEKSSAAWIERVFQKRECIKFIPEEKSDRCGCGRLSSSHSQLALSRFTTSVTRPSLVNNSKKWTINAHTIGSPTDAYGVIEFQGGAHAHKAQYLRLAFDSNPADVVYLMEKVWNLQRPRLIITIHGGMTNFKVPDKLGRLFREGMLKAAETTGAWILTSGVDSGVVRHVARALDEAGISARMRSKVVTIGIAPWGLLRKRKNCRSRHAVLNDRHSYFLLVDNGTVGRYGADIVLRKRFEDFLAKKQTMYCSISNHRIPIVCVALEGGLCTLNSIHHGRISDFLALAERSQDEQGKLPEDVRLQLLHLITQSLCHDHNTSAVAILNKIMECVQFKGLVSCSFLSYS</sequence>